<proteinExistence type="predicted"/>
<dbReference type="Proteomes" id="UP000583127">
    <property type="component" value="Unassembled WGS sequence"/>
</dbReference>
<comment type="caution">
    <text evidence="1">The sequence shown here is derived from an EMBL/GenBank/DDBJ whole genome shotgun (WGS) entry which is preliminary data.</text>
</comment>
<dbReference type="Pfam" id="PF05119">
    <property type="entry name" value="Terminase_4"/>
    <property type="match status" value="1"/>
</dbReference>
<dbReference type="EMBL" id="JABBFZ010000001">
    <property type="protein sequence ID" value="NML29393.1"/>
    <property type="molecule type" value="Genomic_DNA"/>
</dbReference>
<dbReference type="InterPro" id="IPR006448">
    <property type="entry name" value="Phage_term_ssu_P27"/>
</dbReference>
<reference evidence="1 2" key="1">
    <citation type="submission" date="2020-04" db="EMBL/GenBank/DDBJ databases">
        <title>Paraburkholderia sp. G-4-1-8 isolated from soil.</title>
        <authorList>
            <person name="Dahal R.H."/>
        </authorList>
    </citation>
    <scope>NUCLEOTIDE SEQUENCE [LARGE SCALE GENOMIC DNA]</scope>
    <source>
        <strain evidence="1 2">G-4-1-8</strain>
    </source>
</reference>
<evidence type="ECO:0000313" key="1">
    <source>
        <dbReference type="EMBL" id="NML29393.1"/>
    </source>
</evidence>
<dbReference type="NCBIfam" id="TIGR01558">
    <property type="entry name" value="sm_term_P27"/>
    <property type="match status" value="1"/>
</dbReference>
<keyword evidence="2" id="KW-1185">Reference proteome</keyword>
<evidence type="ECO:0000313" key="2">
    <source>
        <dbReference type="Proteomes" id="UP000583127"/>
    </source>
</evidence>
<organism evidence="1 2">
    <name type="scientific">Paraburkholderia antibiotica</name>
    <dbReference type="NCBI Taxonomy" id="2728839"/>
    <lineage>
        <taxon>Bacteria</taxon>
        <taxon>Pseudomonadati</taxon>
        <taxon>Pseudomonadota</taxon>
        <taxon>Betaproteobacteria</taxon>
        <taxon>Burkholderiales</taxon>
        <taxon>Burkholderiaceae</taxon>
        <taxon>Paraburkholderia</taxon>
    </lineage>
</organism>
<dbReference type="AlphaFoldDB" id="A0A7X9ZWK8"/>
<sequence length="160" mass="17599">MARPRKPTALHVVDGTFRADRQPRKTLTPGAKMPDAPAHVRRDLIAFTEWRRIAREFAGLGMITALDRGPLAAVCVLYGRWVRAENALAKMGERDATTHGLIIRTALGNAIQNPLVGIANRAMLMYVRMCREFGMTPAARAGIEMAPGPTDDETPAGRYF</sequence>
<accession>A0A7X9ZWK8</accession>
<name>A0A7X9ZWK8_9BURK</name>
<gene>
    <name evidence="1" type="ORF">HHL14_00865</name>
</gene>
<protein>
    <submittedName>
        <fullName evidence="1">Phage terminase small subunit P27 family</fullName>
    </submittedName>
</protein>
<dbReference type="RefSeq" id="WP_169495702.1">
    <property type="nucleotide sequence ID" value="NZ_JABBFZ010000001.1"/>
</dbReference>